<comment type="caution">
    <text evidence="2">The sequence shown here is derived from an EMBL/GenBank/DDBJ whole genome shotgun (WGS) entry which is preliminary data.</text>
</comment>
<dbReference type="PANTHER" id="PTHR43784">
    <property type="entry name" value="GDSL-LIKE LIPASE/ACYLHYDROLASE, PUTATIVE (AFU_ORTHOLOGUE AFUA_2G00820)-RELATED"/>
    <property type="match status" value="1"/>
</dbReference>
<dbReference type="SUPFAM" id="SSF52266">
    <property type="entry name" value="SGNH hydrolase"/>
    <property type="match status" value="1"/>
</dbReference>
<dbReference type="STRING" id="1184151.AW736_09450"/>
<dbReference type="EMBL" id="LRRQ01000074">
    <property type="protein sequence ID" value="OAM90200.1"/>
    <property type="molecule type" value="Genomic_DNA"/>
</dbReference>
<dbReference type="InterPro" id="IPR013830">
    <property type="entry name" value="SGNH_hydro"/>
</dbReference>
<evidence type="ECO:0000313" key="3">
    <source>
        <dbReference type="Proteomes" id="UP000078486"/>
    </source>
</evidence>
<dbReference type="InterPro" id="IPR053140">
    <property type="entry name" value="GDSL_Rv0518-like"/>
</dbReference>
<sequence length="355" mass="38370">MPPSPPGLTDSTLRQIVRVSIGGKKVRVRFSNAFAGWGSDMKILEAQIAVSTGGHAIKTETAKALTFRGEKSVVVPRGWLMISDPIDFDLVPGSNLAVTIHVNGQTKDVTGHRGARTTTYVETGNAVSEKALPDAQEKTTWYYMCGVDVLAPESSGAVVCLGDSITDGKGATDNTNRRWPDFLARRLQANDATKQTGVLNQGIGGNGFFGGLGQAALIRLERDVLTQPGVRWLIVLEGINDLGSGKITAEQVITAMEQTILRAHERGLRVYGGTILPCGGSSYFKSEIEERRQKVNEWIRTSGAFDAVIDFDAALRDPNDPAKLIKVADCGDHLHPSDEGYRMMAEAVDLKLFTK</sequence>
<dbReference type="PANTHER" id="PTHR43784:SF2">
    <property type="entry name" value="GDSL-LIKE LIPASE_ACYLHYDROLASE, PUTATIVE (AFU_ORTHOLOGUE AFUA_2G00820)-RELATED"/>
    <property type="match status" value="1"/>
</dbReference>
<dbReference type="CDD" id="cd01830">
    <property type="entry name" value="XynE_like"/>
    <property type="match status" value="1"/>
</dbReference>
<evidence type="ECO:0000259" key="1">
    <source>
        <dbReference type="Pfam" id="PF13472"/>
    </source>
</evidence>
<dbReference type="Proteomes" id="UP000078486">
    <property type="component" value="Unassembled WGS sequence"/>
</dbReference>
<accession>A0A178IJY5</accession>
<gene>
    <name evidence="2" type="ORF">AW736_09450</name>
</gene>
<dbReference type="InterPro" id="IPR036514">
    <property type="entry name" value="SGNH_hydro_sf"/>
</dbReference>
<evidence type="ECO:0000313" key="2">
    <source>
        <dbReference type="EMBL" id="OAM90200.1"/>
    </source>
</evidence>
<dbReference type="GO" id="GO:0016788">
    <property type="term" value="F:hydrolase activity, acting on ester bonds"/>
    <property type="evidence" value="ECO:0007669"/>
    <property type="project" value="UniProtKB-ARBA"/>
</dbReference>
<name>A0A178IJY5_9BACT</name>
<keyword evidence="3" id="KW-1185">Reference proteome</keyword>
<proteinExistence type="predicted"/>
<protein>
    <recommendedName>
        <fullName evidence="1">SGNH hydrolase-type esterase domain-containing protein</fullName>
    </recommendedName>
</protein>
<organism evidence="2 3">
    <name type="scientific">Termitidicoccus mucosus</name>
    <dbReference type="NCBI Taxonomy" id="1184151"/>
    <lineage>
        <taxon>Bacteria</taxon>
        <taxon>Pseudomonadati</taxon>
        <taxon>Verrucomicrobiota</taxon>
        <taxon>Opitutia</taxon>
        <taxon>Opitutales</taxon>
        <taxon>Opitutaceae</taxon>
        <taxon>Termitidicoccus</taxon>
    </lineage>
</organism>
<dbReference type="Gene3D" id="3.40.50.1110">
    <property type="entry name" value="SGNH hydrolase"/>
    <property type="match status" value="1"/>
</dbReference>
<feature type="domain" description="SGNH hydrolase-type esterase" evidence="1">
    <location>
        <begin position="160"/>
        <end position="342"/>
    </location>
</feature>
<dbReference type="AlphaFoldDB" id="A0A178IJY5"/>
<dbReference type="Pfam" id="PF13472">
    <property type="entry name" value="Lipase_GDSL_2"/>
    <property type="match status" value="1"/>
</dbReference>
<reference evidence="2 3" key="1">
    <citation type="submission" date="2016-01" db="EMBL/GenBank/DDBJ databases">
        <title>High potential of lignocellulose degradation of a new Verrucomicrobia species.</title>
        <authorList>
            <person name="Wang Y."/>
            <person name="Shi Y."/>
            <person name="Qiu Z."/>
            <person name="Liu S."/>
            <person name="Yang H."/>
        </authorList>
    </citation>
    <scope>NUCLEOTIDE SEQUENCE [LARGE SCALE GENOMIC DNA]</scope>
    <source>
        <strain evidence="2 3">TSB47</strain>
    </source>
</reference>